<name>A0A9D8KEP4_9DELT</name>
<comment type="caution">
    <text evidence="1">The sequence shown here is derived from an EMBL/GenBank/DDBJ whole genome shotgun (WGS) entry which is preliminary data.</text>
</comment>
<reference evidence="1" key="1">
    <citation type="journal article" date="2021" name="Environ. Microbiol.">
        <title>Genomic characterization of three novel Desulfobacterota classes expand the metabolic and phylogenetic diversity of the phylum.</title>
        <authorList>
            <person name="Murphy C.L."/>
            <person name="Biggerstaff J."/>
            <person name="Eichhorn A."/>
            <person name="Ewing E."/>
            <person name="Shahan R."/>
            <person name="Soriano D."/>
            <person name="Stewart S."/>
            <person name="VanMol K."/>
            <person name="Walker R."/>
            <person name="Walters P."/>
            <person name="Elshahed M.S."/>
            <person name="Youssef N.H."/>
        </authorList>
    </citation>
    <scope>NUCLEOTIDE SEQUENCE</scope>
    <source>
        <strain evidence="1">Zod_Metabat.24</strain>
    </source>
</reference>
<protein>
    <submittedName>
        <fullName evidence="1">Uncharacterized protein</fullName>
    </submittedName>
</protein>
<reference evidence="1" key="2">
    <citation type="submission" date="2021-01" db="EMBL/GenBank/DDBJ databases">
        <authorList>
            <person name="Hahn C.R."/>
            <person name="Youssef N.H."/>
            <person name="Elshahed M."/>
        </authorList>
    </citation>
    <scope>NUCLEOTIDE SEQUENCE</scope>
    <source>
        <strain evidence="1">Zod_Metabat.24</strain>
    </source>
</reference>
<evidence type="ECO:0000313" key="2">
    <source>
        <dbReference type="Proteomes" id="UP000809273"/>
    </source>
</evidence>
<dbReference type="Proteomes" id="UP000809273">
    <property type="component" value="Unassembled WGS sequence"/>
</dbReference>
<proteinExistence type="predicted"/>
<accession>A0A9D8KEP4</accession>
<dbReference type="AlphaFoldDB" id="A0A9D8KEP4"/>
<sequence length="223" mass="25228">MDKAPSIRLLPLRCPSCADDIGIGSMDALFLCRRCLNLWDESGGKLEKRDAQFIGESDSTPYYIPFWVYGLTVDTPMGRIEDFHGYIRHIAFAKSIDFVENHPLKLYILAALTRTEPHRLNISKKFTYKQSVLERSEPREGHIWGPVMGEATARNYSKIVFLSTLSEARRNSVDFVSGLKIHLTDPILSFIPFREDGAYYREGTSQIAVSKGLIAENPKVLSP</sequence>
<organism evidence="1 2">
    <name type="scientific">Candidatus Zymogenus saltonus</name>
    <dbReference type="NCBI Taxonomy" id="2844893"/>
    <lineage>
        <taxon>Bacteria</taxon>
        <taxon>Deltaproteobacteria</taxon>
        <taxon>Candidatus Zymogenia</taxon>
        <taxon>Candidatus Zymogeniales</taxon>
        <taxon>Candidatus Zymogenaceae</taxon>
        <taxon>Candidatus Zymogenus</taxon>
    </lineage>
</organism>
<gene>
    <name evidence="1" type="ORF">JW984_08030</name>
</gene>
<dbReference type="EMBL" id="JAFGIX010000040">
    <property type="protein sequence ID" value="MBN1573128.1"/>
    <property type="molecule type" value="Genomic_DNA"/>
</dbReference>
<evidence type="ECO:0000313" key="1">
    <source>
        <dbReference type="EMBL" id="MBN1573128.1"/>
    </source>
</evidence>